<protein>
    <submittedName>
        <fullName evidence="1">Uncharacterized protein</fullName>
    </submittedName>
</protein>
<organism evidence="1 2">
    <name type="scientific">Nocardioides albidus</name>
    <dbReference type="NCBI Taxonomy" id="1517589"/>
    <lineage>
        <taxon>Bacteria</taxon>
        <taxon>Bacillati</taxon>
        <taxon>Actinomycetota</taxon>
        <taxon>Actinomycetes</taxon>
        <taxon>Propionibacteriales</taxon>
        <taxon>Nocardioidaceae</taxon>
        <taxon>Nocardioides</taxon>
    </lineage>
</organism>
<sequence>MDGRRRAWGWVAALRAGATTPWLDWPDDGTGDGEPLAAELPGAQQLALLRRLNVYAAAAGRTVPAATAERILAAGVSGRGRSELALVGADPGGAGRFGPPPVDPDALGDDELLRVACALIADDVAATAAVPAPEPSLVDRVRAVRRPWVRSFVVVGMPWRADAVRTELAAQGHRPGGRRPTAYLLADDLETVLVQAWTARSFDQGGASWRGFVRANAGAGHLPPRADLARMARSAAYKYGADRVRIVLDDRLLAAELGVSRLGGPPRLGAHAVDLVRRVGEPLGLLVASAERPRLLRDSLGQVLDGLGGPPPTLPPRWDGWLSTQAERTRHELAAARYPVLGDLDRLLPRPVGTDRRAPVLPVDAEVLSLALGLLLDPVTVPARTQEET</sequence>
<dbReference type="RefSeq" id="WP_139622467.1">
    <property type="nucleotide sequence ID" value="NZ_VDMP01000021.1"/>
</dbReference>
<dbReference type="OrthoDB" id="3790875at2"/>
<accession>A0A5C4W1C9</accession>
<name>A0A5C4W1C9_9ACTN</name>
<gene>
    <name evidence="1" type="ORF">FHP29_08690</name>
</gene>
<proteinExistence type="predicted"/>
<reference evidence="1 2" key="1">
    <citation type="journal article" date="2016" name="Int. J. Syst. Evol. Microbiol.">
        <title>Nocardioides albidus sp. nov., an actinobacterium isolated from garden soil.</title>
        <authorList>
            <person name="Singh H."/>
            <person name="Du J."/>
            <person name="Trinh H."/>
            <person name="Won K."/>
            <person name="Yang J.E."/>
            <person name="Yin C."/>
            <person name="Kook M."/>
            <person name="Yi T.H."/>
        </authorList>
    </citation>
    <scope>NUCLEOTIDE SEQUENCE [LARGE SCALE GENOMIC DNA]</scope>
    <source>
        <strain evidence="1 2">CCTCC AB 2015297</strain>
    </source>
</reference>
<evidence type="ECO:0000313" key="2">
    <source>
        <dbReference type="Proteomes" id="UP000313231"/>
    </source>
</evidence>
<comment type="caution">
    <text evidence="1">The sequence shown here is derived from an EMBL/GenBank/DDBJ whole genome shotgun (WGS) entry which is preliminary data.</text>
</comment>
<evidence type="ECO:0000313" key="1">
    <source>
        <dbReference type="EMBL" id="TNM42027.1"/>
    </source>
</evidence>
<keyword evidence="2" id="KW-1185">Reference proteome</keyword>
<dbReference type="AlphaFoldDB" id="A0A5C4W1C9"/>
<dbReference type="EMBL" id="VDMP01000021">
    <property type="protein sequence ID" value="TNM42027.1"/>
    <property type="molecule type" value="Genomic_DNA"/>
</dbReference>
<dbReference type="Proteomes" id="UP000313231">
    <property type="component" value="Unassembled WGS sequence"/>
</dbReference>